<sequence length="74" mass="7617">MAVLVKRLLQPGRHLAALGRPLGGCEASLSSDPGAAVRVRFAPSPTGSGIQRSSRKKGPCSQEACTVVGPIKHV</sequence>
<protein>
    <submittedName>
        <fullName evidence="2">Uncharacterized protein</fullName>
    </submittedName>
</protein>
<organism evidence="2 3">
    <name type="scientific">Sus scrofa</name>
    <name type="common">Pig</name>
    <dbReference type="NCBI Taxonomy" id="9823"/>
    <lineage>
        <taxon>Eukaryota</taxon>
        <taxon>Metazoa</taxon>
        <taxon>Chordata</taxon>
        <taxon>Craniata</taxon>
        <taxon>Vertebrata</taxon>
        <taxon>Euteleostomi</taxon>
        <taxon>Mammalia</taxon>
        <taxon>Eutheria</taxon>
        <taxon>Laurasiatheria</taxon>
        <taxon>Artiodactyla</taxon>
        <taxon>Suina</taxon>
        <taxon>Suidae</taxon>
        <taxon>Sus</taxon>
    </lineage>
</organism>
<evidence type="ECO:0000256" key="1">
    <source>
        <dbReference type="SAM" id="MobiDB-lite"/>
    </source>
</evidence>
<evidence type="ECO:0000313" key="3">
    <source>
        <dbReference type="Proteomes" id="UP000008227"/>
    </source>
</evidence>
<dbReference type="Proteomes" id="UP000008227">
    <property type="component" value="Chromosome 3"/>
</dbReference>
<proteinExistence type="predicted"/>
<evidence type="ECO:0000313" key="2">
    <source>
        <dbReference type="Ensembl" id="ENSSSCP00000080504.1"/>
    </source>
</evidence>
<reference evidence="2" key="3">
    <citation type="submission" date="2025-09" db="UniProtKB">
        <authorList>
            <consortium name="Ensembl"/>
        </authorList>
    </citation>
    <scope>IDENTIFICATION</scope>
</reference>
<dbReference type="GeneTree" id="ENSGT01070000257266"/>
<name>A0A8W4FNL5_PIG</name>
<accession>A0A8W4FNL5</accession>
<dbReference type="Ensembl" id="ENSSSCT00000092461.1">
    <property type="protein sequence ID" value="ENSSSCP00000080504.1"/>
    <property type="gene ID" value="ENSSSCG00000060815.1"/>
</dbReference>
<keyword evidence="3" id="KW-1185">Reference proteome</keyword>
<reference evidence="2" key="1">
    <citation type="journal article" date="2020" name="Gigascience">
        <title>An improved pig reference genome sequence to enable pig genetics and genomics research.</title>
        <authorList>
            <person name="Warr A."/>
            <person name="Affara N."/>
            <person name="Aken B."/>
            <person name="Beiki H."/>
            <person name="Bickhart D.M."/>
            <person name="Billis K."/>
            <person name="Chow W."/>
            <person name="Eory L."/>
            <person name="Finlayson H.A."/>
            <person name="Flicek P."/>
            <person name="Giron C.G."/>
            <person name="Griffin D.K."/>
            <person name="Hall R."/>
            <person name="Hannum G."/>
            <person name="Hourlier T."/>
            <person name="Howe K."/>
            <person name="Hume D.A."/>
            <person name="Izuogu O."/>
            <person name="Kim K."/>
            <person name="Koren S."/>
            <person name="Liu H."/>
            <person name="Manchanda N."/>
            <person name="Martin F.J."/>
            <person name="Nonneman D.J."/>
            <person name="O'Connor R.E."/>
            <person name="Phillippy A.M."/>
            <person name="Rohrer G.A."/>
            <person name="Rosen B.D."/>
            <person name="Rund L.A."/>
            <person name="Sargent C.A."/>
            <person name="Schook L.B."/>
            <person name="Schroeder S.G."/>
            <person name="Schwartz A.S."/>
            <person name="Skinner B.M."/>
            <person name="Talbot R."/>
            <person name="Tseng E."/>
            <person name="Tuggle C.K."/>
            <person name="Watson M."/>
            <person name="Smith T.P.L."/>
            <person name="Archibald A.L."/>
        </authorList>
    </citation>
    <scope>NUCLEOTIDE SEQUENCE [LARGE SCALE GENOMIC DNA]</scope>
    <source>
        <strain evidence="2">Duroc</strain>
    </source>
</reference>
<feature type="region of interest" description="Disordered" evidence="1">
    <location>
        <begin position="43"/>
        <end position="62"/>
    </location>
</feature>
<reference evidence="2" key="2">
    <citation type="submission" date="2025-08" db="UniProtKB">
        <authorList>
            <consortium name="Ensembl"/>
        </authorList>
    </citation>
    <scope>IDENTIFICATION</scope>
</reference>
<dbReference type="AlphaFoldDB" id="A0A8W4FNL5"/>